<dbReference type="RefSeq" id="WP_146651933.1">
    <property type="nucleotide sequence ID" value="NZ_CP012333.1"/>
</dbReference>
<dbReference type="AlphaFoldDB" id="A0A0K1Q4M1"/>
<sequence length="308" mass="33452">MLRIGGRFFDDSGKPVLVIENSAIQLNVENWDVTLEGEHLRIWSALRKPVLDLELGPPALRVHLLRTVYQGVDVKIAPDIVQLGANQLRVASGSGLFIGCVSCVSGSSEAIILGDPPGGRDKVVLKENAQAEFIRSTIMGGLRAVGHGEIKFDSCTFHGSRSLEAKRMRLSPGWAFDAVTVAGGGKTARIRRSSVQALWSSSSWPGVLERHPSLFITTHVLMFGHAFPSEVPQVAVELRDILLEIKRLRVELPKIVDAAEREGVDARERATLRATATTFEALLHDDDVAALIYVAEQAAHAGTELTIT</sequence>
<protein>
    <submittedName>
        <fullName evidence="1">Uncharacterized protein</fullName>
    </submittedName>
</protein>
<dbReference type="KEGG" id="llu:AKJ09_07352"/>
<name>A0A0K1Q4M1_9BACT</name>
<dbReference type="EMBL" id="CP012333">
    <property type="protein sequence ID" value="AKV00689.1"/>
    <property type="molecule type" value="Genomic_DNA"/>
</dbReference>
<gene>
    <name evidence="1" type="ORF">AKJ09_07352</name>
</gene>
<dbReference type="Proteomes" id="UP000064967">
    <property type="component" value="Chromosome"/>
</dbReference>
<keyword evidence="2" id="KW-1185">Reference proteome</keyword>
<evidence type="ECO:0000313" key="2">
    <source>
        <dbReference type="Proteomes" id="UP000064967"/>
    </source>
</evidence>
<organism evidence="1 2">
    <name type="scientific">Labilithrix luteola</name>
    <dbReference type="NCBI Taxonomy" id="1391654"/>
    <lineage>
        <taxon>Bacteria</taxon>
        <taxon>Pseudomonadati</taxon>
        <taxon>Myxococcota</taxon>
        <taxon>Polyangia</taxon>
        <taxon>Polyangiales</taxon>
        <taxon>Labilitrichaceae</taxon>
        <taxon>Labilithrix</taxon>
    </lineage>
</organism>
<proteinExistence type="predicted"/>
<evidence type="ECO:0000313" key="1">
    <source>
        <dbReference type="EMBL" id="AKV00689.1"/>
    </source>
</evidence>
<accession>A0A0K1Q4M1</accession>
<reference evidence="1 2" key="1">
    <citation type="submission" date="2015-08" db="EMBL/GenBank/DDBJ databases">
        <authorList>
            <person name="Babu N.S."/>
            <person name="Beckwith C.J."/>
            <person name="Beseler K.G."/>
            <person name="Brison A."/>
            <person name="Carone J.V."/>
            <person name="Caskin T.P."/>
            <person name="Diamond M."/>
            <person name="Durham M.E."/>
            <person name="Foxe J.M."/>
            <person name="Go M."/>
            <person name="Henderson B.A."/>
            <person name="Jones I.B."/>
            <person name="McGettigan J.A."/>
            <person name="Micheletti S.J."/>
            <person name="Nasrallah M.E."/>
            <person name="Ortiz D."/>
            <person name="Piller C.R."/>
            <person name="Privatt S.R."/>
            <person name="Schneider S.L."/>
            <person name="Sharp S."/>
            <person name="Smith T.C."/>
            <person name="Stanton J.D."/>
            <person name="Ullery H.E."/>
            <person name="Wilson R.J."/>
            <person name="Serrano M.G."/>
            <person name="Buck G."/>
            <person name="Lee V."/>
            <person name="Wang Y."/>
            <person name="Carvalho R."/>
            <person name="Voegtly L."/>
            <person name="Shi R."/>
            <person name="Duckworth R."/>
            <person name="Johnson A."/>
            <person name="Loviza R."/>
            <person name="Walstead R."/>
            <person name="Shah Z."/>
            <person name="Kiflezghi M."/>
            <person name="Wade K."/>
            <person name="Ball S.L."/>
            <person name="Bradley K.W."/>
            <person name="Asai D.J."/>
            <person name="Bowman C.A."/>
            <person name="Russell D.A."/>
            <person name="Pope W.H."/>
            <person name="Jacobs-Sera D."/>
            <person name="Hendrix R.W."/>
            <person name="Hatfull G.F."/>
        </authorList>
    </citation>
    <scope>NUCLEOTIDE SEQUENCE [LARGE SCALE GENOMIC DNA]</scope>
    <source>
        <strain evidence="1 2">DSM 27648</strain>
    </source>
</reference>